<keyword evidence="8" id="KW-1185">Reference proteome</keyword>
<comment type="caution">
    <text evidence="7">The sequence shown here is derived from an EMBL/GenBank/DDBJ whole genome shotgun (WGS) entry which is preliminary data.</text>
</comment>
<dbReference type="OrthoDB" id="6605928at2759"/>
<evidence type="ECO:0000256" key="3">
    <source>
        <dbReference type="ARBA" id="ARBA00022781"/>
    </source>
</evidence>
<evidence type="ECO:0000256" key="5">
    <source>
        <dbReference type="RuleBase" id="RU364010"/>
    </source>
</evidence>
<evidence type="ECO:0000256" key="6">
    <source>
        <dbReference type="SAM" id="Coils"/>
    </source>
</evidence>
<dbReference type="AlphaFoldDB" id="A0A7J7J3U4"/>
<evidence type="ECO:0000313" key="7">
    <source>
        <dbReference type="EMBL" id="KAF6020860.1"/>
    </source>
</evidence>
<dbReference type="SUPFAM" id="SSF118203">
    <property type="entry name" value="Vacuolar ATP synthase subunit C"/>
    <property type="match status" value="1"/>
</dbReference>
<comment type="similarity">
    <text evidence="1 5">Belongs to the V-ATPase C subunit family.</text>
</comment>
<evidence type="ECO:0000256" key="4">
    <source>
        <dbReference type="ARBA" id="ARBA00023065"/>
    </source>
</evidence>
<evidence type="ECO:0000256" key="1">
    <source>
        <dbReference type="ARBA" id="ARBA00006138"/>
    </source>
</evidence>
<sequence>MLCLQVGTLDVLVGLSDDLGKLDSYCEMIAKKVSHYLGDVLEEDRDKLHDNLLANGLDLQAYLQRFQWDMAKFPIKQSLKAIADQISKQMSQIEADLKTKSTSYNNIKGNLQNLERKATGSLMTRNLGDIVRKEDFVLDSEYLQTLLVVVPKFTVRDFVYNEEELQAGKNEILKLSTDKKKQFVSRVDYVTV</sequence>
<dbReference type="GO" id="GO:0000221">
    <property type="term" value="C:vacuolar proton-transporting V-type ATPase, V1 domain"/>
    <property type="evidence" value="ECO:0007669"/>
    <property type="project" value="TreeGrafter"/>
</dbReference>
<evidence type="ECO:0000256" key="2">
    <source>
        <dbReference type="ARBA" id="ARBA00022448"/>
    </source>
</evidence>
<gene>
    <name evidence="7" type="ORF">EB796_020848</name>
</gene>
<dbReference type="CDD" id="cd14785">
    <property type="entry name" value="V-ATPase_C"/>
    <property type="match status" value="1"/>
</dbReference>
<keyword evidence="6" id="KW-0175">Coiled coil</keyword>
<evidence type="ECO:0000313" key="8">
    <source>
        <dbReference type="Proteomes" id="UP000593567"/>
    </source>
</evidence>
<dbReference type="Proteomes" id="UP000593567">
    <property type="component" value="Unassembled WGS sequence"/>
</dbReference>
<dbReference type="InterPro" id="IPR004907">
    <property type="entry name" value="ATPase_V1-cplx_csu"/>
</dbReference>
<proteinExistence type="inferred from homology"/>
<name>A0A7J7J3U4_BUGNE</name>
<dbReference type="EMBL" id="VXIV02003142">
    <property type="protein sequence ID" value="KAF6020860.1"/>
    <property type="molecule type" value="Genomic_DNA"/>
</dbReference>
<dbReference type="GO" id="GO:0046961">
    <property type="term" value="F:proton-transporting ATPase activity, rotational mechanism"/>
    <property type="evidence" value="ECO:0007669"/>
    <property type="project" value="InterPro"/>
</dbReference>
<dbReference type="GO" id="GO:0005765">
    <property type="term" value="C:lysosomal membrane"/>
    <property type="evidence" value="ECO:0007669"/>
    <property type="project" value="TreeGrafter"/>
</dbReference>
<protein>
    <recommendedName>
        <fullName evidence="5">V-type proton ATPase subunit C</fullName>
    </recommendedName>
</protein>
<accession>A0A7J7J3U4</accession>
<comment type="subunit">
    <text evidence="5">V-ATPase is a heteromultimeric enzyme made up of two complexes: the ATP-hydrolytic V1 complex and the proton translocation V0 complex. The V1 complex consists of three catalytic AB heterodimers that form a heterohexamer, three peripheral stalks each consisting of EG heterodimers, one central rotor including subunits D and F, and the regulatory subunits C and H. The proton translocation complex V0 consists of the proton transport subunit a, a ring of proteolipid subunits c9c'', rotary subunit d, subunits e and f, and two accessory subunits.</text>
</comment>
<organism evidence="7 8">
    <name type="scientific">Bugula neritina</name>
    <name type="common">Brown bryozoan</name>
    <name type="synonym">Sertularia neritina</name>
    <dbReference type="NCBI Taxonomy" id="10212"/>
    <lineage>
        <taxon>Eukaryota</taxon>
        <taxon>Metazoa</taxon>
        <taxon>Spiralia</taxon>
        <taxon>Lophotrochozoa</taxon>
        <taxon>Bryozoa</taxon>
        <taxon>Gymnolaemata</taxon>
        <taxon>Cheilostomatida</taxon>
        <taxon>Flustrina</taxon>
        <taxon>Buguloidea</taxon>
        <taxon>Bugulidae</taxon>
        <taxon>Bugula</taxon>
    </lineage>
</organism>
<reference evidence="7" key="1">
    <citation type="submission" date="2020-06" db="EMBL/GenBank/DDBJ databases">
        <title>Draft genome of Bugula neritina, a colonial animal packing powerful symbionts and potential medicines.</title>
        <authorList>
            <person name="Rayko M."/>
        </authorList>
    </citation>
    <scope>NUCLEOTIDE SEQUENCE [LARGE SCALE GENOMIC DNA]</scope>
    <source>
        <strain evidence="7">Kwan_BN1</strain>
    </source>
</reference>
<dbReference type="InterPro" id="IPR036132">
    <property type="entry name" value="Vac_ATP_synth_c_sf"/>
</dbReference>
<keyword evidence="4 5" id="KW-0406">Ion transport</keyword>
<keyword evidence="2 5" id="KW-0813">Transport</keyword>
<dbReference type="PANTHER" id="PTHR10137:SF0">
    <property type="entry name" value="V-TYPE PROTON ATPASE SUBUNIT C"/>
    <property type="match status" value="1"/>
</dbReference>
<feature type="coiled-coil region" evidence="6">
    <location>
        <begin position="76"/>
        <end position="117"/>
    </location>
</feature>
<keyword evidence="3 5" id="KW-0375">Hydrogen ion transport</keyword>
<comment type="function">
    <text evidence="5">Subunit of the V1 complex of vacuolar(H+)-ATPase (V-ATPase), a multisubunit enzyme composed of a peripheral complex (V1) that hydrolyzes ATP and a membrane integral complex (V0) that translocates protons. V-ATPase is responsible for acidifying and maintaining the pH of intracellular compartments and in some cell types, is targeted to the plasma membrane, where it is responsible for acidifying the extracellular environment. Subunit C is necessary for the assembly of the catalytic sector of the enzyme and is likely to have a specific function in its catalytic activity.</text>
</comment>
<dbReference type="Gene3D" id="1.20.1460.10">
    <property type="entry name" value="subunit c (vma5p) of the yeast v-atpase, domain 2"/>
    <property type="match status" value="1"/>
</dbReference>
<dbReference type="Pfam" id="PF03223">
    <property type="entry name" value="V-ATPase_C"/>
    <property type="match status" value="1"/>
</dbReference>
<dbReference type="PANTHER" id="PTHR10137">
    <property type="entry name" value="V-TYPE PROTON ATPASE SUBUNIT C"/>
    <property type="match status" value="1"/>
</dbReference>